<evidence type="ECO:0000259" key="4">
    <source>
        <dbReference type="Pfam" id="PF23359"/>
    </source>
</evidence>
<gene>
    <name evidence="5" type="ORF">QRT03_02640</name>
</gene>
<dbReference type="InterPro" id="IPR042261">
    <property type="entry name" value="Lsr2-like_dimerization"/>
</dbReference>
<proteinExistence type="predicted"/>
<protein>
    <submittedName>
        <fullName evidence="5">Lsr2 family protein</fullName>
    </submittedName>
</protein>
<dbReference type="EMBL" id="JASVWF010000001">
    <property type="protein sequence ID" value="MDL5154839.1"/>
    <property type="molecule type" value="Genomic_DNA"/>
</dbReference>
<dbReference type="Gene3D" id="3.30.60.230">
    <property type="entry name" value="Lsr2, dimerization domain"/>
    <property type="match status" value="1"/>
</dbReference>
<feature type="domain" description="Lsr2 dimerization" evidence="3">
    <location>
        <begin position="1"/>
        <end position="60"/>
    </location>
</feature>
<dbReference type="InterPro" id="IPR055370">
    <property type="entry name" value="Lsr2_DNA-bd"/>
</dbReference>
<evidence type="ECO:0000256" key="2">
    <source>
        <dbReference type="SAM" id="MobiDB-lite"/>
    </source>
</evidence>
<evidence type="ECO:0000313" key="6">
    <source>
        <dbReference type="Proteomes" id="UP001231924"/>
    </source>
</evidence>
<name>A0ABT7M2F4_9PSEU</name>
<evidence type="ECO:0000259" key="3">
    <source>
        <dbReference type="Pfam" id="PF11774"/>
    </source>
</evidence>
<keyword evidence="1" id="KW-0238">DNA-binding</keyword>
<keyword evidence="6" id="KW-1185">Reference proteome</keyword>
<sequence length="138" mass="14600">MAQKTVVTLVDDLTGEESEDITTVEFALDGVTYEIDLDDKNSAELRDSLAQYVAAARRTGGRRAAGGGGRRRASGGAGTGTPRATSPGGYDRETSKQIRDWARSEGFEVSDRGRVPNNVVEAWESRGKNGSTAAAFSG</sequence>
<evidence type="ECO:0000256" key="1">
    <source>
        <dbReference type="ARBA" id="ARBA00023125"/>
    </source>
</evidence>
<dbReference type="RefSeq" id="WP_286050898.1">
    <property type="nucleotide sequence ID" value="NZ_JASVWF010000001.1"/>
</dbReference>
<dbReference type="Proteomes" id="UP001231924">
    <property type="component" value="Unassembled WGS sequence"/>
</dbReference>
<feature type="region of interest" description="Disordered" evidence="2">
    <location>
        <begin position="58"/>
        <end position="97"/>
    </location>
</feature>
<evidence type="ECO:0000313" key="5">
    <source>
        <dbReference type="EMBL" id="MDL5154839.1"/>
    </source>
</evidence>
<reference evidence="5 6" key="1">
    <citation type="submission" date="2023-06" db="EMBL/GenBank/DDBJ databases">
        <title>Actinomycetospora Odt1-22.</title>
        <authorList>
            <person name="Supong K."/>
        </authorList>
    </citation>
    <scope>NUCLEOTIDE SEQUENCE [LARGE SCALE GENOMIC DNA]</scope>
    <source>
        <strain evidence="5 6">Odt1-22</strain>
    </source>
</reference>
<dbReference type="InterPro" id="IPR024412">
    <property type="entry name" value="Lsr2_dim_dom"/>
</dbReference>
<dbReference type="Gene3D" id="4.10.320.10">
    <property type="entry name" value="E3-binding domain"/>
    <property type="match status" value="1"/>
</dbReference>
<feature type="compositionally biased region" description="Low complexity" evidence="2">
    <location>
        <begin position="80"/>
        <end position="89"/>
    </location>
</feature>
<comment type="caution">
    <text evidence="5">The sequence shown here is derived from an EMBL/GenBank/DDBJ whole genome shotgun (WGS) entry which is preliminary data.</text>
</comment>
<dbReference type="Pfam" id="PF23359">
    <property type="entry name" value="Lsr2_DNA-bd"/>
    <property type="match status" value="1"/>
</dbReference>
<feature type="domain" description="Lsr2 DNA-binding" evidence="4">
    <location>
        <begin position="91"/>
        <end position="124"/>
    </location>
</feature>
<organism evidence="5 6">
    <name type="scientific">Actinomycetospora termitidis</name>
    <dbReference type="NCBI Taxonomy" id="3053470"/>
    <lineage>
        <taxon>Bacteria</taxon>
        <taxon>Bacillati</taxon>
        <taxon>Actinomycetota</taxon>
        <taxon>Actinomycetes</taxon>
        <taxon>Pseudonocardiales</taxon>
        <taxon>Pseudonocardiaceae</taxon>
        <taxon>Actinomycetospora</taxon>
    </lineage>
</organism>
<dbReference type="InterPro" id="IPR036625">
    <property type="entry name" value="E3-bd_dom_sf"/>
</dbReference>
<accession>A0ABT7M2F4</accession>
<dbReference type="Pfam" id="PF11774">
    <property type="entry name" value="Lsr2"/>
    <property type="match status" value="1"/>
</dbReference>